<evidence type="ECO:0000256" key="3">
    <source>
        <dbReference type="SAM" id="Phobius"/>
    </source>
</evidence>
<accession>A0A2T4UQ05</accession>
<feature type="transmembrane region" description="Helical" evidence="3">
    <location>
        <begin position="127"/>
        <end position="150"/>
    </location>
</feature>
<dbReference type="AlphaFoldDB" id="A0A2T4UQ05"/>
<comment type="caution">
    <text evidence="5">The sequence shown here is derived from an EMBL/GenBank/DDBJ whole genome shotgun (WGS) entry which is preliminary data.</text>
</comment>
<keyword evidence="3" id="KW-0812">Transmembrane</keyword>
<organism evidence="5 6">
    <name type="scientific">Rathayibacter caricis DSM 15933</name>
    <dbReference type="NCBI Taxonomy" id="1328867"/>
    <lineage>
        <taxon>Bacteria</taxon>
        <taxon>Bacillati</taxon>
        <taxon>Actinomycetota</taxon>
        <taxon>Actinomycetes</taxon>
        <taxon>Micrococcales</taxon>
        <taxon>Microbacteriaceae</taxon>
        <taxon>Rathayibacter</taxon>
    </lineage>
</organism>
<keyword evidence="3" id="KW-0472">Membrane</keyword>
<feature type="transmembrane region" description="Helical" evidence="3">
    <location>
        <begin position="92"/>
        <end position="115"/>
    </location>
</feature>
<evidence type="ECO:0000313" key="5">
    <source>
        <dbReference type="EMBL" id="PTL71597.1"/>
    </source>
</evidence>
<dbReference type="InterPro" id="IPR014032">
    <property type="entry name" value="Peptidase_A24A_bac"/>
</dbReference>
<sequence length="218" mass="21356">MPSSAALVVIAAVVAFAAGALIDAALHRLPRVERGLPPGRSSAAVAIATGVVSALGAAALTSASGPSAVLAVLVLLTVVGVHLSAIDLRHHLLPNVLVLPAIALGGLLVLVASLVDGRPGDGLRALLGGLALFAVYLVLALVSPGGLGMGDVKFAAVIGTMLASRGWTELLLGAAAGFVLAALAAAVLLLTGRARRGTPLPFGPMILAGAVLVLALPV</sequence>
<dbReference type="GO" id="GO:0005886">
    <property type="term" value="C:plasma membrane"/>
    <property type="evidence" value="ECO:0007669"/>
    <property type="project" value="TreeGrafter"/>
</dbReference>
<dbReference type="InterPro" id="IPR050882">
    <property type="entry name" value="Prepilin_peptidase/N-MTase"/>
</dbReference>
<dbReference type="InterPro" id="IPR000045">
    <property type="entry name" value="Prepilin_IV_endopep_pep"/>
</dbReference>
<name>A0A2T4UQ05_9MICO</name>
<protein>
    <submittedName>
        <fullName evidence="5">Prepilin peptidase</fullName>
    </submittedName>
</protein>
<evidence type="ECO:0000256" key="2">
    <source>
        <dbReference type="RuleBase" id="RU003793"/>
    </source>
</evidence>
<reference evidence="5 6" key="1">
    <citation type="submission" date="2018-03" db="EMBL/GenBank/DDBJ databases">
        <title>Bacteriophage NCPPB3778 and a type I-E CRISPR drive the evolution of the US Biological Select Agent, Rathayibacter toxicus.</title>
        <authorList>
            <person name="Davis E.W.II."/>
            <person name="Tabima J.F."/>
            <person name="Weisberg A.J."/>
            <person name="Dantas Lopes L."/>
            <person name="Wiseman M.S."/>
            <person name="Wiseman M.S."/>
            <person name="Pupko T."/>
            <person name="Belcher M.S."/>
            <person name="Sechler A.J."/>
            <person name="Tancos M.A."/>
            <person name="Schroeder B.K."/>
            <person name="Murray T.D."/>
            <person name="Luster D.G."/>
            <person name="Schneider W.L."/>
            <person name="Rogers E."/>
            <person name="Andreote F.D."/>
            <person name="Grunwald N.J."/>
            <person name="Putnam M.L."/>
            <person name="Chang J.H."/>
        </authorList>
    </citation>
    <scope>NUCLEOTIDE SEQUENCE [LARGE SCALE GENOMIC DNA]</scope>
    <source>
        <strain evidence="5 6">DSM 15933</strain>
    </source>
</reference>
<feature type="transmembrane region" description="Helical" evidence="3">
    <location>
        <begin position="170"/>
        <end position="191"/>
    </location>
</feature>
<comment type="similarity">
    <text evidence="1 2">Belongs to the peptidase A24 family.</text>
</comment>
<keyword evidence="3" id="KW-1133">Transmembrane helix</keyword>
<dbReference type="Pfam" id="PF01478">
    <property type="entry name" value="Peptidase_A24"/>
    <property type="match status" value="1"/>
</dbReference>
<dbReference type="GO" id="GO:0004190">
    <property type="term" value="F:aspartic-type endopeptidase activity"/>
    <property type="evidence" value="ECO:0007669"/>
    <property type="project" value="InterPro"/>
</dbReference>
<evidence type="ECO:0000313" key="6">
    <source>
        <dbReference type="Proteomes" id="UP000241085"/>
    </source>
</evidence>
<proteinExistence type="inferred from homology"/>
<dbReference type="RefSeq" id="WP_107573449.1">
    <property type="nucleotide sequence ID" value="NZ_PZPL01000001.1"/>
</dbReference>
<evidence type="ECO:0000259" key="4">
    <source>
        <dbReference type="Pfam" id="PF01478"/>
    </source>
</evidence>
<dbReference type="PANTHER" id="PTHR30487">
    <property type="entry name" value="TYPE 4 PREPILIN-LIKE PROTEINS LEADER PEPTIDE-PROCESSING ENZYME"/>
    <property type="match status" value="1"/>
</dbReference>
<keyword evidence="6" id="KW-1185">Reference proteome</keyword>
<dbReference type="Gene3D" id="1.20.120.1220">
    <property type="match status" value="1"/>
</dbReference>
<gene>
    <name evidence="5" type="ORF">C1I63_01170</name>
</gene>
<dbReference type="Proteomes" id="UP000241085">
    <property type="component" value="Unassembled WGS sequence"/>
</dbReference>
<dbReference type="GO" id="GO:0006465">
    <property type="term" value="P:signal peptide processing"/>
    <property type="evidence" value="ECO:0007669"/>
    <property type="project" value="TreeGrafter"/>
</dbReference>
<dbReference type="PANTHER" id="PTHR30487:SF0">
    <property type="entry name" value="PREPILIN LEADER PEPTIDASE_N-METHYLTRANSFERASE-RELATED"/>
    <property type="match status" value="1"/>
</dbReference>
<dbReference type="EMBL" id="PZPL01000001">
    <property type="protein sequence ID" value="PTL71597.1"/>
    <property type="molecule type" value="Genomic_DNA"/>
</dbReference>
<feature type="transmembrane region" description="Helical" evidence="3">
    <location>
        <begin position="67"/>
        <end position="86"/>
    </location>
</feature>
<feature type="domain" description="Prepilin type IV endopeptidase peptidase" evidence="4">
    <location>
        <begin position="75"/>
        <end position="183"/>
    </location>
</feature>
<feature type="transmembrane region" description="Helical" evidence="3">
    <location>
        <begin position="40"/>
        <end position="60"/>
    </location>
</feature>
<evidence type="ECO:0000256" key="1">
    <source>
        <dbReference type="ARBA" id="ARBA00005801"/>
    </source>
</evidence>
<dbReference type="PRINTS" id="PR00864">
    <property type="entry name" value="PREPILNPTASE"/>
</dbReference>
<feature type="transmembrane region" description="Helical" evidence="3">
    <location>
        <begin position="198"/>
        <end position="216"/>
    </location>
</feature>